<sequence>MSLEYEFLLVPSSGFGSTMANLHLLLFFLLFVTVFALCLSPGGLAWALISRPRNKPIIPGPCGTPFLGQASAFTSSLTHRVLANLANTLKAKPLMSFSVGFTRFVISSNPITAKELLNSSAFADRPIKESAYELLFHRAMGFAPYGEYWRILRRISATHLFSPKRISSFGELRGMIGAKMVDQIESLMEKNGEVEVRKVLHFGSLNNVMGSVFGRSCGFGDESESCEVEGLVSEGYDLLGSFNWSDHFPVLEWLDLQGVRKRCKILVGKVNVFVGKIIEEHRMKRRIEGNYNGNHHDQIISSGDFVDVLLDLEKENKLTDSDMIAVLWEMIFRGTDTVAILLEWILARMVLHPHIQAKVESEIERVVGNNRNVSDSDLPNLPYLHAVVKETLRVHPPGPLLSWARLAIHDTHIGDHFVPAGTTAMVNMWAITHDDQVWVDPLIFNPERFMKEEVSIMGSDLRLAPFGSGRRVCPGKAMGLATVELWLAQLLQSFKWEVGPENGVDLSESLKLSLEMKKPLICQAVPRAKAKAG</sequence>
<dbReference type="OrthoDB" id="3934656at2759"/>
<proteinExistence type="inferred from homology"/>
<keyword evidence="10" id="KW-0472">Membrane</keyword>
<dbReference type="PRINTS" id="PR00463">
    <property type="entry name" value="EP450I"/>
</dbReference>
<evidence type="ECO:0000256" key="6">
    <source>
        <dbReference type="ARBA" id="ARBA00023004"/>
    </source>
</evidence>
<evidence type="ECO:0000256" key="1">
    <source>
        <dbReference type="ARBA" id="ARBA00001971"/>
    </source>
</evidence>
<keyword evidence="5 9" id="KW-0560">Oxidoreductase</keyword>
<dbReference type="PRINTS" id="PR00385">
    <property type="entry name" value="P450"/>
</dbReference>
<dbReference type="Proteomes" id="UP000504603">
    <property type="component" value="Unplaced"/>
</dbReference>
<dbReference type="SUPFAM" id="SSF48264">
    <property type="entry name" value="Cytochrome P450"/>
    <property type="match status" value="1"/>
</dbReference>
<name>A0A6J1C9A0_MOMCH</name>
<feature type="binding site" description="axial binding residue" evidence="8">
    <location>
        <position position="473"/>
    </location>
    <ligand>
        <name>heme</name>
        <dbReference type="ChEBI" id="CHEBI:30413"/>
    </ligand>
    <ligandPart>
        <name>Fe</name>
        <dbReference type="ChEBI" id="CHEBI:18248"/>
    </ligandPart>
</feature>
<keyword evidence="10" id="KW-1133">Transmembrane helix</keyword>
<evidence type="ECO:0000313" key="11">
    <source>
        <dbReference type="Proteomes" id="UP000504603"/>
    </source>
</evidence>
<evidence type="ECO:0000256" key="10">
    <source>
        <dbReference type="SAM" id="Phobius"/>
    </source>
</evidence>
<organism evidence="11 12">
    <name type="scientific">Momordica charantia</name>
    <name type="common">Bitter gourd</name>
    <name type="synonym">Balsam pear</name>
    <dbReference type="NCBI Taxonomy" id="3673"/>
    <lineage>
        <taxon>Eukaryota</taxon>
        <taxon>Viridiplantae</taxon>
        <taxon>Streptophyta</taxon>
        <taxon>Embryophyta</taxon>
        <taxon>Tracheophyta</taxon>
        <taxon>Spermatophyta</taxon>
        <taxon>Magnoliopsida</taxon>
        <taxon>eudicotyledons</taxon>
        <taxon>Gunneridae</taxon>
        <taxon>Pentapetalae</taxon>
        <taxon>rosids</taxon>
        <taxon>fabids</taxon>
        <taxon>Cucurbitales</taxon>
        <taxon>Cucurbitaceae</taxon>
        <taxon>Momordiceae</taxon>
        <taxon>Momordica</taxon>
    </lineage>
</organism>
<dbReference type="PROSITE" id="PS00086">
    <property type="entry name" value="CYTOCHROME_P450"/>
    <property type="match status" value="1"/>
</dbReference>
<evidence type="ECO:0000256" key="7">
    <source>
        <dbReference type="ARBA" id="ARBA00023033"/>
    </source>
</evidence>
<dbReference type="InterPro" id="IPR036396">
    <property type="entry name" value="Cyt_P450_sf"/>
</dbReference>
<dbReference type="GO" id="GO:0004497">
    <property type="term" value="F:monooxygenase activity"/>
    <property type="evidence" value="ECO:0007669"/>
    <property type="project" value="UniProtKB-KW"/>
</dbReference>
<dbReference type="PANTHER" id="PTHR47946">
    <property type="entry name" value="CYTOCHROME P450 78A7-RELATED"/>
    <property type="match status" value="1"/>
</dbReference>
<evidence type="ECO:0000256" key="4">
    <source>
        <dbReference type="ARBA" id="ARBA00022723"/>
    </source>
</evidence>
<dbReference type="FunFam" id="1.10.630.10:FF:000016">
    <property type="entry name" value="Cytochrome P450 78A5"/>
    <property type="match status" value="1"/>
</dbReference>
<dbReference type="GO" id="GO:0005506">
    <property type="term" value="F:iron ion binding"/>
    <property type="evidence" value="ECO:0007669"/>
    <property type="project" value="InterPro"/>
</dbReference>
<evidence type="ECO:0000256" key="2">
    <source>
        <dbReference type="ARBA" id="ARBA00010617"/>
    </source>
</evidence>
<keyword evidence="11" id="KW-1185">Reference proteome</keyword>
<dbReference type="GO" id="GO:0020037">
    <property type="term" value="F:heme binding"/>
    <property type="evidence" value="ECO:0007669"/>
    <property type="project" value="InterPro"/>
</dbReference>
<evidence type="ECO:0000313" key="12">
    <source>
        <dbReference type="RefSeq" id="XP_022137078.1"/>
    </source>
</evidence>
<dbReference type="RefSeq" id="XP_022137078.1">
    <property type="nucleotide sequence ID" value="XM_022281386.1"/>
</dbReference>
<accession>A0A6J1C9A0</accession>
<evidence type="ECO:0000256" key="3">
    <source>
        <dbReference type="ARBA" id="ARBA00022617"/>
    </source>
</evidence>
<keyword evidence="10" id="KW-0812">Transmembrane</keyword>
<gene>
    <name evidence="12" type="primary">LOC111008640</name>
</gene>
<dbReference type="KEGG" id="mcha:111008640"/>
<dbReference type="InterPro" id="IPR017972">
    <property type="entry name" value="Cyt_P450_CS"/>
</dbReference>
<comment type="similarity">
    <text evidence="2 9">Belongs to the cytochrome P450 family.</text>
</comment>
<dbReference type="PANTHER" id="PTHR47946:SF14">
    <property type="entry name" value="CYTOCHROME P450 FAMILY PROTEIN"/>
    <property type="match status" value="1"/>
</dbReference>
<dbReference type="InterPro" id="IPR051996">
    <property type="entry name" value="Cytochrome_P450_78A"/>
</dbReference>
<keyword evidence="6 8" id="KW-0408">Iron</keyword>
<feature type="transmembrane region" description="Helical" evidence="10">
    <location>
        <begin position="20"/>
        <end position="49"/>
    </location>
</feature>
<reference evidence="12" key="1">
    <citation type="submission" date="2025-08" db="UniProtKB">
        <authorList>
            <consortium name="RefSeq"/>
        </authorList>
    </citation>
    <scope>IDENTIFICATION</scope>
    <source>
        <strain evidence="12">OHB3-1</strain>
    </source>
</reference>
<dbReference type="InterPro" id="IPR001128">
    <property type="entry name" value="Cyt_P450"/>
</dbReference>
<dbReference type="InterPro" id="IPR002401">
    <property type="entry name" value="Cyt_P450_E_grp-I"/>
</dbReference>
<evidence type="ECO:0000256" key="5">
    <source>
        <dbReference type="ARBA" id="ARBA00023002"/>
    </source>
</evidence>
<evidence type="ECO:0000256" key="9">
    <source>
        <dbReference type="RuleBase" id="RU000461"/>
    </source>
</evidence>
<keyword evidence="7 9" id="KW-0503">Monooxygenase</keyword>
<keyword evidence="4 8" id="KW-0479">Metal-binding</keyword>
<dbReference type="CDD" id="cd11076">
    <property type="entry name" value="CYP78"/>
    <property type="match status" value="1"/>
</dbReference>
<dbReference type="AlphaFoldDB" id="A0A6J1C9A0"/>
<dbReference type="GO" id="GO:0016705">
    <property type="term" value="F:oxidoreductase activity, acting on paired donors, with incorporation or reduction of molecular oxygen"/>
    <property type="evidence" value="ECO:0007669"/>
    <property type="project" value="InterPro"/>
</dbReference>
<comment type="cofactor">
    <cofactor evidence="1 8">
        <name>heme</name>
        <dbReference type="ChEBI" id="CHEBI:30413"/>
    </cofactor>
</comment>
<dbReference type="GO" id="GO:0048608">
    <property type="term" value="P:reproductive structure development"/>
    <property type="evidence" value="ECO:0007669"/>
    <property type="project" value="UniProtKB-ARBA"/>
</dbReference>
<dbReference type="Pfam" id="PF00067">
    <property type="entry name" value="p450"/>
    <property type="match status" value="1"/>
</dbReference>
<keyword evidence="3 8" id="KW-0349">Heme</keyword>
<protein>
    <submittedName>
        <fullName evidence="12">Cytochrome P450 78A5-like</fullName>
    </submittedName>
</protein>
<evidence type="ECO:0000256" key="8">
    <source>
        <dbReference type="PIRSR" id="PIRSR602401-1"/>
    </source>
</evidence>
<dbReference type="Gene3D" id="1.10.630.10">
    <property type="entry name" value="Cytochrome P450"/>
    <property type="match status" value="1"/>
</dbReference>
<dbReference type="GeneID" id="111008640"/>